<comment type="subcellular location">
    <subcellularLocation>
        <location evidence="1">Membrane</location>
        <topology evidence="1">Multi-pass membrane protein</topology>
    </subcellularLocation>
</comment>
<dbReference type="EMBL" id="MU006316">
    <property type="protein sequence ID" value="KAF2848605.1"/>
    <property type="molecule type" value="Genomic_DNA"/>
</dbReference>
<accession>A0A6A7B2F7</accession>
<name>A0A6A7B2F7_9PLEO</name>
<sequence>MALLFCILRTVSKLTLPGAQLGLDDYTIYVAVLYYIDEPIHVKIVTLTKISILLPSLGMFPKQSFRRMVYVCMILNGLYLFAFIIVSVFQCRPIDHAWKNWHKETAGTCRNVNAQGWGAAIFNIILDLATIVLPLRQLSELMDVGVMCACMPALHSLFKRYWPKVFGATTWDKLAGGSGVSGASASHGGVDRVPETPKNTDRESFIPLVEVTGFSGSFVEHELDTIVLVIL</sequence>
<keyword evidence="2 6" id="KW-0812">Transmembrane</keyword>
<keyword evidence="3 6" id="KW-1133">Transmembrane helix</keyword>
<proteinExistence type="inferred from homology"/>
<dbReference type="GO" id="GO:0016020">
    <property type="term" value="C:membrane"/>
    <property type="evidence" value="ECO:0007669"/>
    <property type="project" value="UniProtKB-SubCell"/>
</dbReference>
<feature type="transmembrane region" description="Helical" evidence="6">
    <location>
        <begin position="68"/>
        <end position="89"/>
    </location>
</feature>
<evidence type="ECO:0000256" key="2">
    <source>
        <dbReference type="ARBA" id="ARBA00022692"/>
    </source>
</evidence>
<dbReference type="Proteomes" id="UP000799423">
    <property type="component" value="Unassembled WGS sequence"/>
</dbReference>
<dbReference type="PANTHER" id="PTHR33048">
    <property type="entry name" value="PTH11-LIKE INTEGRAL MEMBRANE PROTEIN (AFU_ORTHOLOGUE AFUA_5G11245)"/>
    <property type="match status" value="1"/>
</dbReference>
<feature type="domain" description="Rhodopsin" evidence="7">
    <location>
        <begin position="31"/>
        <end position="141"/>
    </location>
</feature>
<protein>
    <recommendedName>
        <fullName evidence="7">Rhodopsin domain-containing protein</fullName>
    </recommendedName>
</protein>
<evidence type="ECO:0000256" key="3">
    <source>
        <dbReference type="ARBA" id="ARBA00022989"/>
    </source>
</evidence>
<dbReference type="OrthoDB" id="2496787at2759"/>
<dbReference type="InterPro" id="IPR049326">
    <property type="entry name" value="Rhodopsin_dom_fungi"/>
</dbReference>
<evidence type="ECO:0000313" key="8">
    <source>
        <dbReference type="EMBL" id="KAF2848605.1"/>
    </source>
</evidence>
<evidence type="ECO:0000256" key="6">
    <source>
        <dbReference type="SAM" id="Phobius"/>
    </source>
</evidence>
<evidence type="ECO:0000313" key="9">
    <source>
        <dbReference type="Proteomes" id="UP000799423"/>
    </source>
</evidence>
<dbReference type="InterPro" id="IPR052337">
    <property type="entry name" value="SAT4-like"/>
</dbReference>
<comment type="similarity">
    <text evidence="5">Belongs to the SAT4 family.</text>
</comment>
<dbReference type="Pfam" id="PF20684">
    <property type="entry name" value="Fung_rhodopsin"/>
    <property type="match status" value="1"/>
</dbReference>
<reference evidence="8" key="1">
    <citation type="submission" date="2020-01" db="EMBL/GenBank/DDBJ databases">
        <authorList>
            <consortium name="DOE Joint Genome Institute"/>
            <person name="Haridas S."/>
            <person name="Albert R."/>
            <person name="Binder M."/>
            <person name="Bloem J."/>
            <person name="Labutti K."/>
            <person name="Salamov A."/>
            <person name="Andreopoulos B."/>
            <person name="Baker S.E."/>
            <person name="Barry K."/>
            <person name="Bills G."/>
            <person name="Bluhm B.H."/>
            <person name="Cannon C."/>
            <person name="Castanera R."/>
            <person name="Culley D.E."/>
            <person name="Daum C."/>
            <person name="Ezra D."/>
            <person name="Gonzalez J.B."/>
            <person name="Henrissat B."/>
            <person name="Kuo A."/>
            <person name="Liang C."/>
            <person name="Lipzen A."/>
            <person name="Lutzoni F."/>
            <person name="Magnuson J."/>
            <person name="Mondo S."/>
            <person name="Nolan M."/>
            <person name="Ohm R."/>
            <person name="Pangilinan J."/>
            <person name="Park H.-J."/>
            <person name="Ramirez L."/>
            <person name="Alfaro M."/>
            <person name="Sun H."/>
            <person name="Tritt A."/>
            <person name="Yoshinaga Y."/>
            <person name="Zwiers L.-H."/>
            <person name="Turgeon B.G."/>
            <person name="Goodwin S.B."/>
            <person name="Spatafora J.W."/>
            <person name="Crous P.W."/>
            <person name="Grigoriev I.V."/>
        </authorList>
    </citation>
    <scope>NUCLEOTIDE SEQUENCE</scope>
    <source>
        <strain evidence="8">IPT5</strain>
    </source>
</reference>
<dbReference type="PANTHER" id="PTHR33048:SF160">
    <property type="entry name" value="SAT4 FAMILY MEMBRANE PROTEIN"/>
    <property type="match status" value="1"/>
</dbReference>
<dbReference type="AlphaFoldDB" id="A0A6A7B2F7"/>
<evidence type="ECO:0000256" key="4">
    <source>
        <dbReference type="ARBA" id="ARBA00023136"/>
    </source>
</evidence>
<evidence type="ECO:0000256" key="1">
    <source>
        <dbReference type="ARBA" id="ARBA00004141"/>
    </source>
</evidence>
<keyword evidence="9" id="KW-1185">Reference proteome</keyword>
<organism evidence="8 9">
    <name type="scientific">Plenodomus tracheiphilus IPT5</name>
    <dbReference type="NCBI Taxonomy" id="1408161"/>
    <lineage>
        <taxon>Eukaryota</taxon>
        <taxon>Fungi</taxon>
        <taxon>Dikarya</taxon>
        <taxon>Ascomycota</taxon>
        <taxon>Pezizomycotina</taxon>
        <taxon>Dothideomycetes</taxon>
        <taxon>Pleosporomycetidae</taxon>
        <taxon>Pleosporales</taxon>
        <taxon>Pleosporineae</taxon>
        <taxon>Leptosphaeriaceae</taxon>
        <taxon>Plenodomus</taxon>
    </lineage>
</organism>
<gene>
    <name evidence="8" type="ORF">T440DRAFT_491031</name>
</gene>
<evidence type="ECO:0000259" key="7">
    <source>
        <dbReference type="Pfam" id="PF20684"/>
    </source>
</evidence>
<evidence type="ECO:0000256" key="5">
    <source>
        <dbReference type="ARBA" id="ARBA00038359"/>
    </source>
</evidence>
<keyword evidence="4 6" id="KW-0472">Membrane</keyword>